<keyword evidence="3" id="KW-0812">Transmembrane</keyword>
<dbReference type="Gene3D" id="1.25.40.10">
    <property type="entry name" value="Tetratricopeptide repeat domain"/>
    <property type="match status" value="1"/>
</dbReference>
<dbReference type="GO" id="GO:0003700">
    <property type="term" value="F:DNA-binding transcription factor activity"/>
    <property type="evidence" value="ECO:0007669"/>
    <property type="project" value="InterPro"/>
</dbReference>
<keyword evidence="1" id="KW-0805">Transcription regulation</keyword>
<evidence type="ECO:0000259" key="4">
    <source>
        <dbReference type="PROSITE" id="PS01124"/>
    </source>
</evidence>
<protein>
    <submittedName>
        <fullName evidence="5">Helix-turn-helix domain-containing protein</fullName>
    </submittedName>
</protein>
<dbReference type="SUPFAM" id="SSF48452">
    <property type="entry name" value="TPR-like"/>
    <property type="match status" value="1"/>
</dbReference>
<organism evidence="5 6">
    <name type="scientific">Chryseobacterium antibioticum</name>
    <dbReference type="NCBI Taxonomy" id="2728847"/>
    <lineage>
        <taxon>Bacteria</taxon>
        <taxon>Pseudomonadati</taxon>
        <taxon>Bacteroidota</taxon>
        <taxon>Flavobacteriia</taxon>
        <taxon>Flavobacteriales</taxon>
        <taxon>Weeksellaceae</taxon>
        <taxon>Chryseobacterium group</taxon>
        <taxon>Chryseobacterium</taxon>
    </lineage>
</organism>
<sequence>MKILKTTLTPQYKLPAALFIVLYFISTGTLFSQQKKEMQVLLYNAQQVLYSNPEQSLKFAQHIAKNSKSSKEIIQSYLLISKSYLIEGKYDQAIEASENAKRMAAESNDDSLHVSSLSLLSEIMNFLNLTELSTKYNDEAKQIIKRNSKLHKEFKEIEISEIIKKDAKLSPEMDLTYAKITKGTLFTQIAKRYLERSDYDMAFLYFSKSMENLEKKSNMDYWEMLNFINYSDYFFNNKQYETAVEVLYRAAEKQKKISNPFYEKEINEKLMKSFIALKDSEKSQEYYQKLNIAEVNTESQLSLANEWVVTHYENKKNNIVHLKERKQKNIIYISLTFLLIIVVVVVVFQRSYNLKIKNKKDFIHFFEIMDQSNHQEQKNKSLKPISVSLETEKNILTGLDKFEKSNKFLNDNMSLPLLASQLNTNTKYLSKILSDHKQKNFNFYVNELRINYIINKLKTDPQYLNFKVSYLAEECGFASHNSFTFAFKKHIGMSPISFIDFIKEDKKNNAHRL</sequence>
<comment type="caution">
    <text evidence="5">The sequence shown here is derived from an EMBL/GenBank/DDBJ whole genome shotgun (WGS) entry which is preliminary data.</text>
</comment>
<keyword evidence="6" id="KW-1185">Reference proteome</keyword>
<dbReference type="GO" id="GO:0043565">
    <property type="term" value="F:sequence-specific DNA binding"/>
    <property type="evidence" value="ECO:0007669"/>
    <property type="project" value="InterPro"/>
</dbReference>
<reference evidence="5 6" key="1">
    <citation type="submission" date="2020-04" db="EMBL/GenBank/DDBJ databases">
        <title>Chryseobacterium sp. RP-3-3 sp. nov., isolated from Jeju soil.</title>
        <authorList>
            <person name="Dahal R.H."/>
        </authorList>
    </citation>
    <scope>NUCLEOTIDE SEQUENCE [LARGE SCALE GENOMIC DNA]</scope>
    <source>
        <strain evidence="5 6">RP-3-3</strain>
    </source>
</reference>
<keyword evidence="3" id="KW-1133">Transmembrane helix</keyword>
<proteinExistence type="predicted"/>
<dbReference type="Pfam" id="PF12833">
    <property type="entry name" value="HTH_18"/>
    <property type="match status" value="1"/>
</dbReference>
<feature type="domain" description="HTH araC/xylS-type" evidence="4">
    <location>
        <begin position="409"/>
        <end position="501"/>
    </location>
</feature>
<dbReference type="Proteomes" id="UP000544054">
    <property type="component" value="Unassembled WGS sequence"/>
</dbReference>
<dbReference type="Gene3D" id="1.10.10.60">
    <property type="entry name" value="Homeodomain-like"/>
    <property type="match status" value="2"/>
</dbReference>
<dbReference type="RefSeq" id="WP_169233700.1">
    <property type="nucleotide sequence ID" value="NZ_JABBGI010000005.1"/>
</dbReference>
<dbReference type="InterPro" id="IPR018060">
    <property type="entry name" value="HTH_AraC"/>
</dbReference>
<dbReference type="SUPFAM" id="SSF46689">
    <property type="entry name" value="Homeodomain-like"/>
    <property type="match status" value="1"/>
</dbReference>
<dbReference type="InterPro" id="IPR011990">
    <property type="entry name" value="TPR-like_helical_dom_sf"/>
</dbReference>
<accession>A0A7Y0AKS7</accession>
<dbReference type="AlphaFoldDB" id="A0A7Y0AKS7"/>
<evidence type="ECO:0000313" key="6">
    <source>
        <dbReference type="Proteomes" id="UP000544054"/>
    </source>
</evidence>
<evidence type="ECO:0000256" key="2">
    <source>
        <dbReference type="ARBA" id="ARBA00023163"/>
    </source>
</evidence>
<evidence type="ECO:0000313" key="5">
    <source>
        <dbReference type="EMBL" id="NML69130.1"/>
    </source>
</evidence>
<dbReference type="SMART" id="SM00342">
    <property type="entry name" value="HTH_ARAC"/>
    <property type="match status" value="1"/>
</dbReference>
<dbReference type="InterPro" id="IPR009057">
    <property type="entry name" value="Homeodomain-like_sf"/>
</dbReference>
<dbReference type="EMBL" id="JABBGI010000005">
    <property type="protein sequence ID" value="NML69130.1"/>
    <property type="molecule type" value="Genomic_DNA"/>
</dbReference>
<keyword evidence="3" id="KW-0472">Membrane</keyword>
<evidence type="ECO:0000256" key="1">
    <source>
        <dbReference type="ARBA" id="ARBA00023015"/>
    </source>
</evidence>
<gene>
    <name evidence="5" type="ORF">HHL23_04910</name>
</gene>
<name>A0A7Y0AKS7_9FLAO</name>
<keyword evidence="2" id="KW-0804">Transcription</keyword>
<feature type="transmembrane region" description="Helical" evidence="3">
    <location>
        <begin position="12"/>
        <end position="31"/>
    </location>
</feature>
<feature type="transmembrane region" description="Helical" evidence="3">
    <location>
        <begin position="330"/>
        <end position="348"/>
    </location>
</feature>
<evidence type="ECO:0000256" key="3">
    <source>
        <dbReference type="SAM" id="Phobius"/>
    </source>
</evidence>
<dbReference type="PROSITE" id="PS01124">
    <property type="entry name" value="HTH_ARAC_FAMILY_2"/>
    <property type="match status" value="1"/>
</dbReference>